<dbReference type="GO" id="GO:0016877">
    <property type="term" value="F:ligase activity, forming carbon-sulfur bonds"/>
    <property type="evidence" value="ECO:0007669"/>
    <property type="project" value="UniProtKB-ARBA"/>
</dbReference>
<dbReference type="GO" id="GO:0047527">
    <property type="term" value="F:2,3-dihydroxybenzoate-serine ligase activity"/>
    <property type="evidence" value="ECO:0007669"/>
    <property type="project" value="TreeGrafter"/>
</dbReference>
<dbReference type="GO" id="GO:0016779">
    <property type="term" value="F:nucleotidyltransferase activity"/>
    <property type="evidence" value="ECO:0007669"/>
    <property type="project" value="UniProtKB-KW"/>
</dbReference>
<proteinExistence type="predicted"/>
<dbReference type="Gene3D" id="3.40.50.12780">
    <property type="entry name" value="N-terminal domain of ligase-like"/>
    <property type="match status" value="1"/>
</dbReference>
<dbReference type="EMBL" id="CAADIW010000007">
    <property type="protein sequence ID" value="VFS16958.1"/>
    <property type="molecule type" value="Genomic_DNA"/>
</dbReference>
<dbReference type="PANTHER" id="PTHR45527">
    <property type="entry name" value="NONRIBOSOMAL PEPTIDE SYNTHETASE"/>
    <property type="match status" value="1"/>
</dbReference>
<organism evidence="2 3">
    <name type="scientific">Enterobacter cancerogenus</name>
    <dbReference type="NCBI Taxonomy" id="69218"/>
    <lineage>
        <taxon>Bacteria</taxon>
        <taxon>Pseudomonadati</taxon>
        <taxon>Pseudomonadota</taxon>
        <taxon>Gammaproteobacteria</taxon>
        <taxon>Enterobacterales</taxon>
        <taxon>Enterobacteriaceae</taxon>
        <taxon>Enterobacter</taxon>
        <taxon>Enterobacter cloacae complex</taxon>
    </lineage>
</organism>
<keyword evidence="2" id="KW-0548">Nucleotidyltransferase</keyword>
<evidence type="ECO:0000259" key="1">
    <source>
        <dbReference type="Pfam" id="PF00501"/>
    </source>
</evidence>
<dbReference type="GO" id="GO:0009239">
    <property type="term" value="P:enterobactin biosynthetic process"/>
    <property type="evidence" value="ECO:0007669"/>
    <property type="project" value="TreeGrafter"/>
</dbReference>
<dbReference type="Proteomes" id="UP000351155">
    <property type="component" value="Unassembled WGS sequence"/>
</dbReference>
<dbReference type="AlphaFoldDB" id="A0A484WYM4"/>
<dbReference type="PANTHER" id="PTHR45527:SF1">
    <property type="entry name" value="FATTY ACID SYNTHASE"/>
    <property type="match status" value="1"/>
</dbReference>
<keyword evidence="2" id="KW-0808">Transferase</keyword>
<dbReference type="GO" id="GO:0043041">
    <property type="term" value="P:amino acid activation for nonribosomal peptide biosynthetic process"/>
    <property type="evidence" value="ECO:0007669"/>
    <property type="project" value="TreeGrafter"/>
</dbReference>
<protein>
    <submittedName>
        <fullName evidence="2">Amino acid adenylation domain-containing protein</fullName>
        <ecNumber evidence="2">2.7.7.-</ecNumber>
    </submittedName>
</protein>
<sequence>MDVSWYPAFGPELAAVEGNSVPIGFPVWNTGLRILDAMMRPVPFGVAGDLYLTGIQLAQGYLGRPDLTASRFIADPFAPGERMYRTGDVARWLENGAVEYLGRSDDQLKIRGSVLSWAKSTARCCRCRTWRRPWRTPA</sequence>
<evidence type="ECO:0000313" key="2">
    <source>
        <dbReference type="EMBL" id="VFS16958.1"/>
    </source>
</evidence>
<dbReference type="InterPro" id="IPR000873">
    <property type="entry name" value="AMP-dep_synth/lig_dom"/>
</dbReference>
<dbReference type="GO" id="GO:0031177">
    <property type="term" value="F:phosphopantetheine binding"/>
    <property type="evidence" value="ECO:0007669"/>
    <property type="project" value="TreeGrafter"/>
</dbReference>
<name>A0A484WYM4_9ENTR</name>
<feature type="domain" description="AMP-dependent synthetase/ligase" evidence="1">
    <location>
        <begin position="19"/>
        <end position="62"/>
    </location>
</feature>
<dbReference type="InterPro" id="IPR042099">
    <property type="entry name" value="ANL_N_sf"/>
</dbReference>
<evidence type="ECO:0000313" key="3">
    <source>
        <dbReference type="Proteomes" id="UP000351155"/>
    </source>
</evidence>
<dbReference type="GO" id="GO:0005829">
    <property type="term" value="C:cytosol"/>
    <property type="evidence" value="ECO:0007669"/>
    <property type="project" value="TreeGrafter"/>
</dbReference>
<dbReference type="GO" id="GO:0009366">
    <property type="term" value="C:enterobactin synthetase complex"/>
    <property type="evidence" value="ECO:0007669"/>
    <property type="project" value="TreeGrafter"/>
</dbReference>
<dbReference type="SUPFAM" id="SSF56801">
    <property type="entry name" value="Acetyl-CoA synthetase-like"/>
    <property type="match status" value="1"/>
</dbReference>
<dbReference type="EC" id="2.7.7.-" evidence="2"/>
<reference evidence="2 3" key="1">
    <citation type="submission" date="2019-03" db="EMBL/GenBank/DDBJ databases">
        <authorList>
            <consortium name="Pathogen Informatics"/>
        </authorList>
    </citation>
    <scope>NUCLEOTIDE SEQUENCE [LARGE SCALE GENOMIC DNA]</scope>
    <source>
        <strain evidence="2 3">NCTC12126</strain>
    </source>
</reference>
<accession>A0A484WYM4</accession>
<dbReference type="Pfam" id="PF00501">
    <property type="entry name" value="AMP-binding"/>
    <property type="match status" value="1"/>
</dbReference>
<gene>
    <name evidence="2" type="primary">entF_5</name>
    <name evidence="2" type="ORF">NCTC12126_01597</name>
</gene>